<keyword evidence="10" id="KW-1185">Reference proteome</keyword>
<evidence type="ECO:0000313" key="9">
    <source>
        <dbReference type="EMBL" id="MFC7149734.1"/>
    </source>
</evidence>
<gene>
    <name evidence="9" type="ORF">ACFQMJ_14510</name>
</gene>
<dbReference type="Pfam" id="PF00528">
    <property type="entry name" value="BPD_transp_1"/>
    <property type="match status" value="1"/>
</dbReference>
<dbReference type="InterPro" id="IPR000515">
    <property type="entry name" value="MetI-like"/>
</dbReference>
<evidence type="ECO:0000259" key="8">
    <source>
        <dbReference type="PROSITE" id="PS50928"/>
    </source>
</evidence>
<feature type="transmembrane region" description="Helical" evidence="7">
    <location>
        <begin position="129"/>
        <end position="155"/>
    </location>
</feature>
<dbReference type="Proteomes" id="UP001596378">
    <property type="component" value="Unassembled WGS sequence"/>
</dbReference>
<proteinExistence type="inferred from homology"/>
<evidence type="ECO:0000256" key="6">
    <source>
        <dbReference type="ARBA" id="ARBA00023136"/>
    </source>
</evidence>
<dbReference type="PROSITE" id="PS50928">
    <property type="entry name" value="ABC_TM1"/>
    <property type="match status" value="1"/>
</dbReference>
<dbReference type="Gene3D" id="1.10.3720.10">
    <property type="entry name" value="MetI-like"/>
    <property type="match status" value="1"/>
</dbReference>
<comment type="similarity">
    <text evidence="7">Belongs to the binding-protein-dependent transport system permease family.</text>
</comment>
<sequence length="267" mass="29621">MTIFFSFHQWPGIQSVPLKYVGLSNYKALFYDDLFRKSLVNVLVYVFWSLLSQIPIGFALGFAIHKVTKGVKFFKAAFVIPMIISISAVSLLWNFIYFPADQGVLNQFLNFLGLPELKRNWLMDPVTSLGSVIVVSTWTSIGYYMIICLSAMSALPKSTLEAAEIDGAVGFRKIRSIVLPMIWGSVQVSIILVVTGVLKIFDTVYILTPNGGVNGSTIVPALLMYNNAFRYNDYGSGSAIATVIFVLSILISAISLRLTRREKAAEF</sequence>
<evidence type="ECO:0000256" key="3">
    <source>
        <dbReference type="ARBA" id="ARBA00022475"/>
    </source>
</evidence>
<evidence type="ECO:0000313" key="10">
    <source>
        <dbReference type="Proteomes" id="UP001596378"/>
    </source>
</evidence>
<evidence type="ECO:0000256" key="7">
    <source>
        <dbReference type="RuleBase" id="RU363032"/>
    </source>
</evidence>
<feature type="transmembrane region" description="Helical" evidence="7">
    <location>
        <begin position="76"/>
        <end position="96"/>
    </location>
</feature>
<evidence type="ECO:0000256" key="4">
    <source>
        <dbReference type="ARBA" id="ARBA00022692"/>
    </source>
</evidence>
<accession>A0ABW2FCT5</accession>
<dbReference type="SUPFAM" id="SSF161098">
    <property type="entry name" value="MetI-like"/>
    <property type="match status" value="1"/>
</dbReference>
<protein>
    <submittedName>
        <fullName evidence="9">Carbohydrate ABC transporter permease</fullName>
    </submittedName>
</protein>
<dbReference type="EMBL" id="JBHTAI010000008">
    <property type="protein sequence ID" value="MFC7149734.1"/>
    <property type="molecule type" value="Genomic_DNA"/>
</dbReference>
<organism evidence="9 10">
    <name type="scientific">Cohnella cellulosilytica</name>
    <dbReference type="NCBI Taxonomy" id="986710"/>
    <lineage>
        <taxon>Bacteria</taxon>
        <taxon>Bacillati</taxon>
        <taxon>Bacillota</taxon>
        <taxon>Bacilli</taxon>
        <taxon>Bacillales</taxon>
        <taxon>Paenibacillaceae</taxon>
        <taxon>Cohnella</taxon>
    </lineage>
</organism>
<name>A0ABW2FCT5_9BACL</name>
<feature type="transmembrane region" description="Helical" evidence="7">
    <location>
        <begin position="234"/>
        <end position="256"/>
    </location>
</feature>
<comment type="caution">
    <text evidence="9">The sequence shown here is derived from an EMBL/GenBank/DDBJ whole genome shotgun (WGS) entry which is preliminary data.</text>
</comment>
<feature type="transmembrane region" description="Helical" evidence="7">
    <location>
        <begin position="176"/>
        <end position="201"/>
    </location>
</feature>
<comment type="subcellular location">
    <subcellularLocation>
        <location evidence="1 7">Cell membrane</location>
        <topology evidence="1 7">Multi-pass membrane protein</topology>
    </subcellularLocation>
</comment>
<keyword evidence="6 7" id="KW-0472">Membrane</keyword>
<feature type="transmembrane region" description="Helical" evidence="7">
    <location>
        <begin position="42"/>
        <end position="64"/>
    </location>
</feature>
<evidence type="ECO:0000256" key="5">
    <source>
        <dbReference type="ARBA" id="ARBA00022989"/>
    </source>
</evidence>
<dbReference type="PANTHER" id="PTHR43227">
    <property type="entry name" value="BLL4140 PROTEIN"/>
    <property type="match status" value="1"/>
</dbReference>
<keyword evidence="2 7" id="KW-0813">Transport</keyword>
<dbReference type="InterPro" id="IPR050809">
    <property type="entry name" value="UgpAE/MalFG_permease"/>
</dbReference>
<keyword evidence="3" id="KW-1003">Cell membrane</keyword>
<reference evidence="10" key="1">
    <citation type="journal article" date="2019" name="Int. J. Syst. Evol. Microbiol.">
        <title>The Global Catalogue of Microorganisms (GCM) 10K type strain sequencing project: providing services to taxonomists for standard genome sequencing and annotation.</title>
        <authorList>
            <consortium name="The Broad Institute Genomics Platform"/>
            <consortium name="The Broad Institute Genome Sequencing Center for Infectious Disease"/>
            <person name="Wu L."/>
            <person name="Ma J."/>
        </authorList>
    </citation>
    <scope>NUCLEOTIDE SEQUENCE [LARGE SCALE GENOMIC DNA]</scope>
    <source>
        <strain evidence="10">KCTC 12907</strain>
    </source>
</reference>
<dbReference type="InterPro" id="IPR035906">
    <property type="entry name" value="MetI-like_sf"/>
</dbReference>
<dbReference type="CDD" id="cd06261">
    <property type="entry name" value="TM_PBP2"/>
    <property type="match status" value="1"/>
</dbReference>
<keyword evidence="5 7" id="KW-1133">Transmembrane helix</keyword>
<dbReference type="PANTHER" id="PTHR43227:SF11">
    <property type="entry name" value="BLL4140 PROTEIN"/>
    <property type="match status" value="1"/>
</dbReference>
<keyword evidence="4 7" id="KW-0812">Transmembrane</keyword>
<evidence type="ECO:0000256" key="1">
    <source>
        <dbReference type="ARBA" id="ARBA00004651"/>
    </source>
</evidence>
<feature type="domain" description="ABC transmembrane type-1" evidence="8">
    <location>
        <begin position="39"/>
        <end position="255"/>
    </location>
</feature>
<evidence type="ECO:0000256" key="2">
    <source>
        <dbReference type="ARBA" id="ARBA00022448"/>
    </source>
</evidence>